<dbReference type="InterPro" id="IPR043519">
    <property type="entry name" value="NT_sf"/>
</dbReference>
<comment type="subcellular location">
    <subcellularLocation>
        <location evidence="2">Cytoplasm</location>
    </subcellularLocation>
</comment>
<evidence type="ECO:0000313" key="4">
    <source>
        <dbReference type="Proteomes" id="UP000035159"/>
    </source>
</evidence>
<dbReference type="SUPFAM" id="SSF81301">
    <property type="entry name" value="Nucleotidyltransferase"/>
    <property type="match status" value="1"/>
</dbReference>
<dbReference type="PANTHER" id="PTHR21043">
    <property type="entry name" value="IOJAP SUPERFAMILY ORTHOLOG"/>
    <property type="match status" value="1"/>
</dbReference>
<dbReference type="PATRIC" id="fig|1330330.3.peg.854"/>
<name>A0A0G2ZAN7_9BACT</name>
<comment type="function">
    <text evidence="2">Functions as a ribosomal silencing factor. Interacts with ribosomal protein uL14 (rplN), blocking formation of intersubunit bridge B8. Prevents association of the 30S and 50S ribosomal subunits and the formation of functional ribosomes, thus repressing translation.</text>
</comment>
<dbReference type="AlphaFoldDB" id="A0A0G2ZAN7"/>
<dbReference type="GO" id="GO:0090071">
    <property type="term" value="P:negative regulation of ribosome biogenesis"/>
    <property type="evidence" value="ECO:0007669"/>
    <property type="project" value="UniProtKB-UniRule"/>
</dbReference>
<dbReference type="HAMAP" id="MF_01477">
    <property type="entry name" value="Iojap_RsfS"/>
    <property type="match status" value="1"/>
</dbReference>
<sequence>MDSSVKGIAEVLDTKDAKDIVILDIAEVSNLTSYFVIATANSEPHMEALRDAVLEFLEKNNLSVIYYDRGRGYDWMVVDGGHFIVHLFSEKGREFYSLEDLWLNAKRYSLEDILKR</sequence>
<keyword evidence="4" id="KW-1185">Reference proteome</keyword>
<keyword evidence="2" id="KW-0810">Translation regulation</keyword>
<dbReference type="GO" id="GO:0042256">
    <property type="term" value="P:cytosolic ribosome assembly"/>
    <property type="evidence" value="ECO:0007669"/>
    <property type="project" value="UniProtKB-UniRule"/>
</dbReference>
<dbReference type="PANTHER" id="PTHR21043:SF0">
    <property type="entry name" value="MITOCHONDRIAL ASSEMBLY OF RIBOSOMAL LARGE SUBUNIT PROTEIN 1"/>
    <property type="match status" value="1"/>
</dbReference>
<evidence type="ECO:0000256" key="2">
    <source>
        <dbReference type="HAMAP-Rule" id="MF_01477"/>
    </source>
</evidence>
<dbReference type="GO" id="GO:0043023">
    <property type="term" value="F:ribosomal large subunit binding"/>
    <property type="evidence" value="ECO:0007669"/>
    <property type="project" value="TreeGrafter"/>
</dbReference>
<dbReference type="EMBL" id="CP011232">
    <property type="protein sequence ID" value="AKI97156.1"/>
    <property type="molecule type" value="Genomic_DNA"/>
</dbReference>
<dbReference type="STRING" id="1330330.IX53_04270"/>
<keyword evidence="2" id="KW-0678">Repressor</keyword>
<comment type="subunit">
    <text evidence="2">Interacts with ribosomal protein uL14 (rplN).</text>
</comment>
<organism evidence="3 4">
    <name type="scientific">Kosmotoga pacifica</name>
    <dbReference type="NCBI Taxonomy" id="1330330"/>
    <lineage>
        <taxon>Bacteria</taxon>
        <taxon>Thermotogati</taxon>
        <taxon>Thermotogota</taxon>
        <taxon>Thermotogae</taxon>
        <taxon>Kosmotogales</taxon>
        <taxon>Kosmotogaceae</taxon>
        <taxon>Kosmotoga</taxon>
    </lineage>
</organism>
<dbReference type="OrthoDB" id="9793681at2"/>
<evidence type="ECO:0000313" key="3">
    <source>
        <dbReference type="EMBL" id="AKI97156.1"/>
    </source>
</evidence>
<comment type="similarity">
    <text evidence="1 2">Belongs to the Iojap/RsfS family.</text>
</comment>
<dbReference type="Gene3D" id="3.30.460.10">
    <property type="entry name" value="Beta Polymerase, domain 2"/>
    <property type="match status" value="1"/>
</dbReference>
<accession>A0A0G2ZAN7</accession>
<dbReference type="InterPro" id="IPR004394">
    <property type="entry name" value="Iojap/RsfS/C7orf30"/>
</dbReference>
<gene>
    <name evidence="2" type="primary">rsfS</name>
    <name evidence="3" type="ORF">IX53_04270</name>
</gene>
<proteinExistence type="inferred from homology"/>
<reference evidence="3 4" key="1">
    <citation type="submission" date="2015-04" db="EMBL/GenBank/DDBJ databases">
        <title>Complete Genome Sequence of Kosmotoga pacifica SLHLJ1.</title>
        <authorList>
            <person name="Jiang L.J."/>
            <person name="Shao Z.Z."/>
            <person name="Jebbar M."/>
        </authorList>
    </citation>
    <scope>NUCLEOTIDE SEQUENCE [LARGE SCALE GENOMIC DNA]</scope>
    <source>
        <strain evidence="3 4">SLHLJ1</strain>
    </source>
</reference>
<dbReference type="GO" id="GO:0017148">
    <property type="term" value="P:negative regulation of translation"/>
    <property type="evidence" value="ECO:0007669"/>
    <property type="project" value="UniProtKB-UniRule"/>
</dbReference>
<dbReference type="Pfam" id="PF02410">
    <property type="entry name" value="RsfS"/>
    <property type="match status" value="1"/>
</dbReference>
<dbReference type="KEGG" id="kpf:IX53_04270"/>
<keyword evidence="2" id="KW-0963">Cytoplasm</keyword>
<dbReference type="GO" id="GO:0005737">
    <property type="term" value="C:cytoplasm"/>
    <property type="evidence" value="ECO:0007669"/>
    <property type="project" value="UniProtKB-SubCell"/>
</dbReference>
<dbReference type="Proteomes" id="UP000035159">
    <property type="component" value="Chromosome"/>
</dbReference>
<dbReference type="NCBIfam" id="TIGR00090">
    <property type="entry name" value="rsfS_iojap_ybeB"/>
    <property type="match status" value="1"/>
</dbReference>
<protein>
    <recommendedName>
        <fullName evidence="2">Ribosomal silencing factor RsfS</fullName>
    </recommendedName>
</protein>
<evidence type="ECO:0000256" key="1">
    <source>
        <dbReference type="ARBA" id="ARBA00010574"/>
    </source>
</evidence>